<gene>
    <name evidence="1" type="ORF">ACFQ1S_03340</name>
</gene>
<name>A0ABW3M436_9PSEU</name>
<organism evidence="1 2">
    <name type="scientific">Kibdelosporangium lantanae</name>
    <dbReference type="NCBI Taxonomy" id="1497396"/>
    <lineage>
        <taxon>Bacteria</taxon>
        <taxon>Bacillati</taxon>
        <taxon>Actinomycetota</taxon>
        <taxon>Actinomycetes</taxon>
        <taxon>Pseudonocardiales</taxon>
        <taxon>Pseudonocardiaceae</taxon>
        <taxon>Kibdelosporangium</taxon>
    </lineage>
</organism>
<reference evidence="2" key="1">
    <citation type="journal article" date="2019" name="Int. J. Syst. Evol. Microbiol.">
        <title>The Global Catalogue of Microorganisms (GCM) 10K type strain sequencing project: providing services to taxonomists for standard genome sequencing and annotation.</title>
        <authorList>
            <consortium name="The Broad Institute Genomics Platform"/>
            <consortium name="The Broad Institute Genome Sequencing Center for Infectious Disease"/>
            <person name="Wu L."/>
            <person name="Ma J."/>
        </authorList>
    </citation>
    <scope>NUCLEOTIDE SEQUENCE [LARGE SCALE GENOMIC DNA]</scope>
    <source>
        <strain evidence="2">JCM 31486</strain>
    </source>
</reference>
<proteinExistence type="predicted"/>
<dbReference type="Proteomes" id="UP001597045">
    <property type="component" value="Unassembled WGS sequence"/>
</dbReference>
<dbReference type="Gene3D" id="3.30.70.1060">
    <property type="entry name" value="Dimeric alpha+beta barrel"/>
    <property type="match status" value="1"/>
</dbReference>
<protein>
    <submittedName>
        <fullName evidence="1">YciI family protein</fullName>
    </submittedName>
</protein>
<sequence>MKYMIMLMATQKDVDMLAGWSPEDAAELHAFMAKWNNDLVESGEFVDARGLTPPVHARRGPPVRS</sequence>
<evidence type="ECO:0000313" key="1">
    <source>
        <dbReference type="EMBL" id="MFD1044692.1"/>
    </source>
</evidence>
<dbReference type="SUPFAM" id="SSF54909">
    <property type="entry name" value="Dimeric alpha+beta barrel"/>
    <property type="match status" value="1"/>
</dbReference>
<accession>A0ABW3M436</accession>
<dbReference type="EMBL" id="JBHTIS010000104">
    <property type="protein sequence ID" value="MFD1044692.1"/>
    <property type="molecule type" value="Genomic_DNA"/>
</dbReference>
<dbReference type="InterPro" id="IPR011008">
    <property type="entry name" value="Dimeric_a/b-barrel"/>
</dbReference>
<keyword evidence="2" id="KW-1185">Reference proteome</keyword>
<evidence type="ECO:0000313" key="2">
    <source>
        <dbReference type="Proteomes" id="UP001597045"/>
    </source>
</evidence>
<comment type="caution">
    <text evidence="1">The sequence shown here is derived from an EMBL/GenBank/DDBJ whole genome shotgun (WGS) entry which is preliminary data.</text>
</comment>